<evidence type="ECO:0000259" key="2">
    <source>
        <dbReference type="Pfam" id="PF02542"/>
    </source>
</evidence>
<sequence>MYRIGLGQDSHAFLNPPAGGNKPLILGGVKVNQSNGLSGNSDTDVILHSLCNALSSAVGGDSLSTWSDKMCQNGIIDSAKYVEHILKQVEGNKYKVENVSICVEAKKPRLDLETIKKIKAKIASLLKIKTEQVGITFTSGENLTPFGQGKGIQAISEVLISKND</sequence>
<dbReference type="STRING" id="1797737.A2196_04820"/>
<organism evidence="3 4">
    <name type="scientific">Candidatus Curtissbacteria bacterium RIFOXYA1_FULL_41_14</name>
    <dbReference type="NCBI Taxonomy" id="1797737"/>
    <lineage>
        <taxon>Bacteria</taxon>
        <taxon>Candidatus Curtissiibacteriota</taxon>
    </lineage>
</organism>
<evidence type="ECO:0000313" key="3">
    <source>
        <dbReference type="EMBL" id="OGE01903.1"/>
    </source>
</evidence>
<comment type="caution">
    <text evidence="3">The sequence shown here is derived from an EMBL/GenBank/DDBJ whole genome shotgun (WGS) entry which is preliminary data.</text>
</comment>
<dbReference type="SUPFAM" id="SSF69765">
    <property type="entry name" value="IpsF-like"/>
    <property type="match status" value="1"/>
</dbReference>
<keyword evidence="1" id="KW-0456">Lyase</keyword>
<proteinExistence type="inferred from homology"/>
<name>A0A1F5HCL6_9BACT</name>
<protein>
    <recommendedName>
        <fullName evidence="1">2-C-methyl-D-erythritol 2,4-cyclodiphosphate synthase</fullName>
        <ecNumber evidence="1">4.6.1.12</ecNumber>
    </recommendedName>
</protein>
<dbReference type="GO" id="GO:0008685">
    <property type="term" value="F:2-C-methyl-D-erythritol 2,4-cyclodiphosphate synthase activity"/>
    <property type="evidence" value="ECO:0007669"/>
    <property type="project" value="UniProtKB-EC"/>
</dbReference>
<dbReference type="GO" id="GO:0016114">
    <property type="term" value="P:terpenoid biosynthetic process"/>
    <property type="evidence" value="ECO:0007669"/>
    <property type="project" value="InterPro"/>
</dbReference>
<evidence type="ECO:0000256" key="1">
    <source>
        <dbReference type="RuleBase" id="RU004395"/>
    </source>
</evidence>
<dbReference type="InterPro" id="IPR036571">
    <property type="entry name" value="MECDP_synthase_sf"/>
</dbReference>
<accession>A0A1F5HCL6</accession>
<dbReference type="NCBIfam" id="TIGR00151">
    <property type="entry name" value="ispF"/>
    <property type="match status" value="1"/>
</dbReference>
<dbReference type="Pfam" id="PF02542">
    <property type="entry name" value="YgbB"/>
    <property type="match status" value="1"/>
</dbReference>
<dbReference type="EC" id="4.6.1.12" evidence="1"/>
<dbReference type="Proteomes" id="UP000176751">
    <property type="component" value="Unassembled WGS sequence"/>
</dbReference>
<dbReference type="InterPro" id="IPR003526">
    <property type="entry name" value="MECDP_synthase"/>
</dbReference>
<comment type="similarity">
    <text evidence="1">Belongs to the IspF family.</text>
</comment>
<evidence type="ECO:0000313" key="4">
    <source>
        <dbReference type="Proteomes" id="UP000176751"/>
    </source>
</evidence>
<dbReference type="AlphaFoldDB" id="A0A1F5HCL6"/>
<feature type="domain" description="2-C-methyl-D-erythritol 2,4-cyclodiphosphate synthase" evidence="2">
    <location>
        <begin position="3"/>
        <end position="160"/>
    </location>
</feature>
<keyword evidence="1" id="KW-0414">Isoprene biosynthesis</keyword>
<dbReference type="Gene3D" id="3.30.1330.50">
    <property type="entry name" value="2-C-methyl-D-erythritol 2,4-cyclodiphosphate synthase"/>
    <property type="match status" value="1"/>
</dbReference>
<comment type="catalytic activity">
    <reaction evidence="1">
        <text>4-CDP-2-C-methyl-D-erythritol 2-phosphate = 2-C-methyl-D-erythritol 2,4-cyclic diphosphate + CMP</text>
        <dbReference type="Rhea" id="RHEA:23864"/>
        <dbReference type="ChEBI" id="CHEBI:57919"/>
        <dbReference type="ChEBI" id="CHEBI:58483"/>
        <dbReference type="ChEBI" id="CHEBI:60377"/>
        <dbReference type="EC" id="4.6.1.12"/>
    </reaction>
</comment>
<dbReference type="CDD" id="cd00554">
    <property type="entry name" value="MECDP_synthase"/>
    <property type="match status" value="1"/>
</dbReference>
<dbReference type="PANTHER" id="PTHR43181:SF1">
    <property type="entry name" value="2-C-METHYL-D-ERYTHRITOL 2,4-CYCLODIPHOSPHATE SYNTHASE, CHLOROPLASTIC"/>
    <property type="match status" value="1"/>
</dbReference>
<reference evidence="3 4" key="1">
    <citation type="journal article" date="2016" name="Nat. Commun.">
        <title>Thousands of microbial genomes shed light on interconnected biogeochemical processes in an aquifer system.</title>
        <authorList>
            <person name="Anantharaman K."/>
            <person name="Brown C.T."/>
            <person name="Hug L.A."/>
            <person name="Sharon I."/>
            <person name="Castelle C.J."/>
            <person name="Probst A.J."/>
            <person name="Thomas B.C."/>
            <person name="Singh A."/>
            <person name="Wilkins M.J."/>
            <person name="Karaoz U."/>
            <person name="Brodie E.L."/>
            <person name="Williams K.H."/>
            <person name="Hubbard S.S."/>
            <person name="Banfield J.F."/>
        </authorList>
    </citation>
    <scope>NUCLEOTIDE SEQUENCE [LARGE SCALE GENOMIC DNA]</scope>
</reference>
<dbReference type="EMBL" id="MFCA01000022">
    <property type="protein sequence ID" value="OGE01903.1"/>
    <property type="molecule type" value="Genomic_DNA"/>
</dbReference>
<gene>
    <name evidence="3" type="ORF">A2196_04820</name>
</gene>
<dbReference type="PANTHER" id="PTHR43181">
    <property type="entry name" value="2-C-METHYL-D-ERYTHRITOL 2,4-CYCLODIPHOSPHATE SYNTHASE, CHLOROPLASTIC"/>
    <property type="match status" value="1"/>
</dbReference>